<evidence type="ECO:0000313" key="2">
    <source>
        <dbReference type="Proteomes" id="UP000188268"/>
    </source>
</evidence>
<accession>A0A1R3HRC4</accession>
<protein>
    <submittedName>
        <fullName evidence="1">Uncharacterized protein</fullName>
    </submittedName>
</protein>
<dbReference type="AlphaFoldDB" id="A0A1R3HRC4"/>
<proteinExistence type="predicted"/>
<reference evidence="1 2" key="1">
    <citation type="submission" date="2013-09" db="EMBL/GenBank/DDBJ databases">
        <title>Corchorus capsularis genome sequencing.</title>
        <authorList>
            <person name="Alam M."/>
            <person name="Haque M.S."/>
            <person name="Islam M.S."/>
            <person name="Emdad E.M."/>
            <person name="Islam M.M."/>
            <person name="Ahmed B."/>
            <person name="Halim A."/>
            <person name="Hossen Q.M.M."/>
            <person name="Hossain M.Z."/>
            <person name="Ahmed R."/>
            <person name="Khan M.M."/>
            <person name="Islam R."/>
            <person name="Rashid M.M."/>
            <person name="Khan S.A."/>
            <person name="Rahman M.S."/>
            <person name="Alam M."/>
        </authorList>
    </citation>
    <scope>NUCLEOTIDE SEQUENCE [LARGE SCALE GENOMIC DNA]</scope>
    <source>
        <strain evidence="2">cv. CVL-1</strain>
        <tissue evidence="1">Whole seedling</tissue>
    </source>
</reference>
<name>A0A1R3HRC4_COCAP</name>
<keyword evidence="2" id="KW-1185">Reference proteome</keyword>
<sequence>DTGNRADGAISAAEQRHAIAMAVAKAAAAEAAVARVGLEREKGAALF</sequence>
<dbReference type="EMBL" id="AWWV01011315">
    <property type="protein sequence ID" value="OMO72913.1"/>
    <property type="molecule type" value="Genomic_DNA"/>
</dbReference>
<comment type="caution">
    <text evidence="1">The sequence shown here is derived from an EMBL/GenBank/DDBJ whole genome shotgun (WGS) entry which is preliminary data.</text>
</comment>
<dbReference type="Proteomes" id="UP000188268">
    <property type="component" value="Unassembled WGS sequence"/>
</dbReference>
<evidence type="ECO:0000313" key="1">
    <source>
        <dbReference type="EMBL" id="OMO72913.1"/>
    </source>
</evidence>
<gene>
    <name evidence="1" type="ORF">CCACVL1_17529</name>
</gene>
<dbReference type="Gramene" id="OMO72913">
    <property type="protein sequence ID" value="OMO72913"/>
    <property type="gene ID" value="CCACVL1_17529"/>
</dbReference>
<feature type="non-terminal residue" evidence="1">
    <location>
        <position position="1"/>
    </location>
</feature>
<organism evidence="1 2">
    <name type="scientific">Corchorus capsularis</name>
    <name type="common">Jute</name>
    <dbReference type="NCBI Taxonomy" id="210143"/>
    <lineage>
        <taxon>Eukaryota</taxon>
        <taxon>Viridiplantae</taxon>
        <taxon>Streptophyta</taxon>
        <taxon>Embryophyta</taxon>
        <taxon>Tracheophyta</taxon>
        <taxon>Spermatophyta</taxon>
        <taxon>Magnoliopsida</taxon>
        <taxon>eudicotyledons</taxon>
        <taxon>Gunneridae</taxon>
        <taxon>Pentapetalae</taxon>
        <taxon>rosids</taxon>
        <taxon>malvids</taxon>
        <taxon>Malvales</taxon>
        <taxon>Malvaceae</taxon>
        <taxon>Grewioideae</taxon>
        <taxon>Apeibeae</taxon>
        <taxon>Corchorus</taxon>
    </lineage>
</organism>